<keyword evidence="5" id="KW-1185">Reference proteome</keyword>
<comment type="similarity">
    <text evidence="1">Belongs to the PrpD family.</text>
</comment>
<dbReference type="InterPro" id="IPR005656">
    <property type="entry name" value="MmgE_PrpD"/>
</dbReference>
<dbReference type="PANTHER" id="PTHR16943:SF8">
    <property type="entry name" value="2-METHYLCITRATE DEHYDRATASE"/>
    <property type="match status" value="1"/>
</dbReference>
<dbReference type="Gene3D" id="3.30.1330.120">
    <property type="entry name" value="2-methylcitrate dehydratase PrpD"/>
    <property type="match status" value="1"/>
</dbReference>
<comment type="caution">
    <text evidence="4">The sequence shown here is derived from an EMBL/GenBank/DDBJ whole genome shotgun (WGS) entry which is preliminary data.</text>
</comment>
<reference evidence="4 5" key="1">
    <citation type="submission" date="2023-03" db="EMBL/GenBank/DDBJ databases">
        <title>NovoSphingobium album sp. nov. isolated from polycyclic aromatic hydrocarbons- and heavy-metal polluted soil.</title>
        <authorList>
            <person name="Liu Z."/>
            <person name="Wang K."/>
        </authorList>
    </citation>
    <scope>NUCLEOTIDE SEQUENCE [LARGE SCALE GENOMIC DNA]</scope>
    <source>
        <strain evidence="4 5">H3SJ31-1</strain>
    </source>
</reference>
<dbReference type="Pfam" id="PF19305">
    <property type="entry name" value="MmgE_PrpD_C"/>
    <property type="match status" value="1"/>
</dbReference>
<dbReference type="InterPro" id="IPR042188">
    <property type="entry name" value="MmgE/PrpD_sf_2"/>
</dbReference>
<dbReference type="Proteomes" id="UP001216253">
    <property type="component" value="Unassembled WGS sequence"/>
</dbReference>
<evidence type="ECO:0000256" key="1">
    <source>
        <dbReference type="ARBA" id="ARBA00006174"/>
    </source>
</evidence>
<sequence>MEATHGLTRELARYAVSTRYDLLPQEVRHEAVRAFLNWIGVAVGGCQEDAVSAAAACQADTGAKPVATVIGKALHTDVAGAAFVNCIASSVLAFDDAHLPSVAHPSGPAAAALFAVAQSRSVGGEAFLSALALSIEVQCRVANMLVLPPSTFSPNIYVNGFSGPIGVAVGAGRLLELDEQKMIWAIGLAASQASGFRATGGTMTGHFRPGHAARTGVWAALLADKGFDCTDDALEARGGLLDIFAKGADTDFFLSDLGARHEMLRNRYKPYPCGIVIHPVIDACLDIYQQLPAAGEIRHVRLKVNPAVLALTGKREPKTTLESHVSVYHWAACALQKGKAGLAETEIACLRDPAIQALGNRVEAQSDRAIAKEQAIATVILDDGTTIESHVRNARGSGDRPMTDDELNAKFDELTRRLLVPERSKELREACWHIAAAENVGARIGALLP</sequence>
<dbReference type="InterPro" id="IPR045336">
    <property type="entry name" value="MmgE_PrpD_N"/>
</dbReference>
<dbReference type="Gene3D" id="1.10.4100.10">
    <property type="entry name" value="2-methylcitrate dehydratase PrpD"/>
    <property type="match status" value="1"/>
</dbReference>
<dbReference type="InterPro" id="IPR045337">
    <property type="entry name" value="MmgE_PrpD_C"/>
</dbReference>
<dbReference type="SUPFAM" id="SSF103378">
    <property type="entry name" value="2-methylcitrate dehydratase PrpD"/>
    <property type="match status" value="1"/>
</dbReference>
<evidence type="ECO:0000313" key="5">
    <source>
        <dbReference type="Proteomes" id="UP001216253"/>
    </source>
</evidence>
<evidence type="ECO:0000313" key="4">
    <source>
        <dbReference type="EMBL" id="MDE8652434.1"/>
    </source>
</evidence>
<feature type="domain" description="MmgE/PrpD C-terminal" evidence="3">
    <location>
        <begin position="271"/>
        <end position="433"/>
    </location>
</feature>
<feature type="domain" description="MmgE/PrpD N-terminal" evidence="2">
    <location>
        <begin position="9"/>
        <end position="251"/>
    </location>
</feature>
<protein>
    <submittedName>
        <fullName evidence="4">MmgE/PrpD family protein</fullName>
    </submittedName>
</protein>
<accession>A0ABT5WQX5</accession>
<evidence type="ECO:0000259" key="3">
    <source>
        <dbReference type="Pfam" id="PF19305"/>
    </source>
</evidence>
<organism evidence="4 5">
    <name type="scientific">Novosphingobium album</name>
    <name type="common">ex Liu et al. 2023</name>
    <dbReference type="NCBI Taxonomy" id="3031130"/>
    <lineage>
        <taxon>Bacteria</taxon>
        <taxon>Pseudomonadati</taxon>
        <taxon>Pseudomonadota</taxon>
        <taxon>Alphaproteobacteria</taxon>
        <taxon>Sphingomonadales</taxon>
        <taxon>Sphingomonadaceae</taxon>
        <taxon>Novosphingobium</taxon>
    </lineage>
</organism>
<dbReference type="InterPro" id="IPR036148">
    <property type="entry name" value="MmgE/PrpD_sf"/>
</dbReference>
<dbReference type="EMBL" id="JARESE010000038">
    <property type="protein sequence ID" value="MDE8652434.1"/>
    <property type="molecule type" value="Genomic_DNA"/>
</dbReference>
<dbReference type="RefSeq" id="WP_275228518.1">
    <property type="nucleotide sequence ID" value="NZ_JARESE010000038.1"/>
</dbReference>
<proteinExistence type="inferred from homology"/>
<gene>
    <name evidence="4" type="ORF">PYV00_12045</name>
</gene>
<dbReference type="PANTHER" id="PTHR16943">
    <property type="entry name" value="2-METHYLCITRATE DEHYDRATASE-RELATED"/>
    <property type="match status" value="1"/>
</dbReference>
<evidence type="ECO:0000259" key="2">
    <source>
        <dbReference type="Pfam" id="PF03972"/>
    </source>
</evidence>
<dbReference type="InterPro" id="IPR042183">
    <property type="entry name" value="MmgE/PrpD_sf_1"/>
</dbReference>
<name>A0ABT5WQX5_9SPHN</name>
<dbReference type="Pfam" id="PF03972">
    <property type="entry name" value="MmgE_PrpD_N"/>
    <property type="match status" value="1"/>
</dbReference>